<dbReference type="SUPFAM" id="SSF53067">
    <property type="entry name" value="Actin-like ATPase domain"/>
    <property type="match status" value="1"/>
</dbReference>
<organism evidence="1 2">
    <name type="scientific">Actinoplanes palleronii</name>
    <dbReference type="NCBI Taxonomy" id="113570"/>
    <lineage>
        <taxon>Bacteria</taxon>
        <taxon>Bacillati</taxon>
        <taxon>Actinomycetota</taxon>
        <taxon>Actinomycetes</taxon>
        <taxon>Micromonosporales</taxon>
        <taxon>Micromonosporaceae</taxon>
        <taxon>Actinoplanes</taxon>
    </lineage>
</organism>
<dbReference type="RefSeq" id="WP_203830578.1">
    <property type="nucleotide sequence ID" value="NZ_BAAATY010000055.1"/>
</dbReference>
<protein>
    <recommendedName>
        <fullName evidence="3">Rod shape-determining protein MreB</fullName>
    </recommendedName>
</protein>
<dbReference type="Pfam" id="PF06723">
    <property type="entry name" value="MreB_Mbl"/>
    <property type="match status" value="1"/>
</dbReference>
<keyword evidence="2" id="KW-1185">Reference proteome</keyword>
<proteinExistence type="predicted"/>
<dbReference type="InterPro" id="IPR056546">
    <property type="entry name" value="MreB_MamK-like"/>
</dbReference>
<accession>A0ABQ4BQF3</accession>
<dbReference type="Gene3D" id="3.30.420.40">
    <property type="match status" value="1"/>
</dbReference>
<dbReference type="InterPro" id="IPR043129">
    <property type="entry name" value="ATPase_NBD"/>
</dbReference>
<reference evidence="1 2" key="1">
    <citation type="submission" date="2021-01" db="EMBL/GenBank/DDBJ databases">
        <title>Whole genome shotgun sequence of Actinoplanes palleronii NBRC 14916.</title>
        <authorList>
            <person name="Komaki H."/>
            <person name="Tamura T."/>
        </authorList>
    </citation>
    <scope>NUCLEOTIDE SEQUENCE [LARGE SCALE GENOMIC DNA]</scope>
    <source>
        <strain evidence="1 2">NBRC 14916</strain>
    </source>
</reference>
<evidence type="ECO:0000313" key="2">
    <source>
        <dbReference type="Proteomes" id="UP000624709"/>
    </source>
</evidence>
<evidence type="ECO:0008006" key="3">
    <source>
        <dbReference type="Google" id="ProtNLM"/>
    </source>
</evidence>
<sequence>MDNPAEPTRPKPATAVAVDLGSGTTGVWTSHRGVVSGSSDRNLVHRGRIVDVDGCTALLKRIVQQYPQPVPAADMVVACRPVLSTDADEALMRRVLDEVFTPRRILFVDSVRAAAIGAGAAAGSLLIADVGTQLTETALLENGRVVEARRADLGTRDLGSGTTVGLLGDVVARHVDQLRAACPDADLAAATARGLLLVGDGALHPDLPAALAAELGMRVHVAAAPRQAALTGAGLAVSSALRHPALSGRVLRPYQKSVLIED</sequence>
<name>A0ABQ4BQF3_9ACTN</name>
<gene>
    <name evidence="1" type="ORF">Apa02nite_090090</name>
</gene>
<dbReference type="EMBL" id="BOMS01000160">
    <property type="protein sequence ID" value="GIE72901.1"/>
    <property type="molecule type" value="Genomic_DNA"/>
</dbReference>
<dbReference type="Proteomes" id="UP000624709">
    <property type="component" value="Unassembled WGS sequence"/>
</dbReference>
<comment type="caution">
    <text evidence="1">The sequence shown here is derived from an EMBL/GenBank/DDBJ whole genome shotgun (WGS) entry which is preliminary data.</text>
</comment>
<evidence type="ECO:0000313" key="1">
    <source>
        <dbReference type="EMBL" id="GIE72901.1"/>
    </source>
</evidence>